<dbReference type="InterPro" id="IPR044843">
    <property type="entry name" value="Trans_IPPS_bact-type"/>
</dbReference>
<keyword evidence="3" id="KW-1185">Reference proteome</keyword>
<dbReference type="InterPro" id="IPR019845">
    <property type="entry name" value="Squalene/phytoene_synthase_CS"/>
</dbReference>
<gene>
    <name evidence="2" type="ORF">MYP_4501</name>
</gene>
<evidence type="ECO:0000313" key="2">
    <source>
        <dbReference type="EMBL" id="GAL87271.1"/>
    </source>
</evidence>
<dbReference type="InterPro" id="IPR033904">
    <property type="entry name" value="Trans_IPPS_HH"/>
</dbReference>
<dbReference type="AlphaFoldDB" id="A0A098LJX9"/>
<name>A0A098LJX9_9BACT</name>
<dbReference type="SFLD" id="SFLDG01212">
    <property type="entry name" value="Phytoene_synthase_like"/>
    <property type="match status" value="1"/>
</dbReference>
<dbReference type="SUPFAM" id="SSF48576">
    <property type="entry name" value="Terpenoid synthases"/>
    <property type="match status" value="1"/>
</dbReference>
<evidence type="ECO:0000313" key="3">
    <source>
        <dbReference type="Proteomes" id="UP000030185"/>
    </source>
</evidence>
<reference evidence="2 3" key="1">
    <citation type="submission" date="2014-09" db="EMBL/GenBank/DDBJ databases">
        <title>Sporocytophaga myxococcoides PG-01 genome sequencing.</title>
        <authorList>
            <person name="Liu L."/>
            <person name="Gao P.J."/>
            <person name="Chen G.J."/>
            <person name="Wang L.S."/>
        </authorList>
    </citation>
    <scope>NUCLEOTIDE SEQUENCE [LARGE SCALE GENOMIC DNA]</scope>
    <source>
        <strain evidence="2 3">PG-01</strain>
    </source>
</reference>
<accession>A0A098LJX9</accession>
<dbReference type="Pfam" id="PF00494">
    <property type="entry name" value="SQS_PSY"/>
    <property type="match status" value="1"/>
</dbReference>
<dbReference type="EMBL" id="BBLT01000012">
    <property type="protein sequence ID" value="GAL87271.1"/>
    <property type="molecule type" value="Genomic_DNA"/>
</dbReference>
<dbReference type="InterPro" id="IPR008949">
    <property type="entry name" value="Isoprenoid_synthase_dom_sf"/>
</dbReference>
<dbReference type="CDD" id="cd00683">
    <property type="entry name" value="Trans_IPPS_HH"/>
    <property type="match status" value="1"/>
</dbReference>
<dbReference type="SFLD" id="SFLDS00005">
    <property type="entry name" value="Isoprenoid_Synthase_Type_I"/>
    <property type="match status" value="1"/>
</dbReference>
<organism evidence="2 3">
    <name type="scientific">Sporocytophaga myxococcoides</name>
    <dbReference type="NCBI Taxonomy" id="153721"/>
    <lineage>
        <taxon>Bacteria</taxon>
        <taxon>Pseudomonadati</taxon>
        <taxon>Bacteroidota</taxon>
        <taxon>Cytophagia</taxon>
        <taxon>Cytophagales</taxon>
        <taxon>Cytophagaceae</taxon>
        <taxon>Sporocytophaga</taxon>
    </lineage>
</organism>
<protein>
    <submittedName>
        <fullName evidence="2">Phytoene synthase</fullName>
    </submittedName>
</protein>
<proteinExistence type="predicted"/>
<dbReference type="GO" id="GO:0051996">
    <property type="term" value="F:squalene synthase [NAD(P)H] activity"/>
    <property type="evidence" value="ECO:0007669"/>
    <property type="project" value="InterPro"/>
</dbReference>
<dbReference type="GO" id="GO:0016117">
    <property type="term" value="P:carotenoid biosynthetic process"/>
    <property type="evidence" value="ECO:0007669"/>
    <property type="project" value="UniProtKB-ARBA"/>
</dbReference>
<dbReference type="GO" id="GO:0004311">
    <property type="term" value="F:geranylgeranyl diphosphate synthase activity"/>
    <property type="evidence" value="ECO:0007669"/>
    <property type="project" value="InterPro"/>
</dbReference>
<dbReference type="Proteomes" id="UP000030185">
    <property type="component" value="Unassembled WGS sequence"/>
</dbReference>
<comment type="caution">
    <text evidence="2">The sequence shown here is derived from an EMBL/GenBank/DDBJ whole genome shotgun (WGS) entry which is preliminary data.</text>
</comment>
<dbReference type="PROSITE" id="PS01045">
    <property type="entry name" value="SQUALEN_PHYTOEN_SYN_2"/>
    <property type="match status" value="1"/>
</dbReference>
<dbReference type="PANTHER" id="PTHR31480">
    <property type="entry name" value="BIFUNCTIONAL LYCOPENE CYCLASE/PHYTOENE SYNTHASE"/>
    <property type="match status" value="1"/>
</dbReference>
<dbReference type="RefSeq" id="WP_045468415.1">
    <property type="nucleotide sequence ID" value="NZ_BBLT01000012.1"/>
</dbReference>
<dbReference type="Gene3D" id="1.10.600.10">
    <property type="entry name" value="Farnesyl Diphosphate Synthase"/>
    <property type="match status" value="1"/>
</dbReference>
<evidence type="ECO:0000256" key="1">
    <source>
        <dbReference type="ARBA" id="ARBA00022679"/>
    </source>
</evidence>
<keyword evidence="1" id="KW-0808">Transferase</keyword>
<dbReference type="InterPro" id="IPR002060">
    <property type="entry name" value="Squ/phyt_synthse"/>
</dbReference>
<dbReference type="STRING" id="153721.MYP_4501"/>
<sequence>MKQLFDDVSAKCSKLTTQSYSTSFSLGIRFLGKDLHRPIYSIYGFVRFADEIVDSFHEYPKKDLMASFRKDTVKAIEDRISLNPILNSFQQVVHEYNIEWELIDTFLKSMEMDLEQREYTQDAYKLYILGSAEVVGLMCLRVFVQNNTSLYNQLKPYAMSLGAAFQKINFLRDIHTDYTHLGRTYFPDIDMHSFDKTIKMNIEKEIEEDFNHALIGIKLLPSYSKTGVYLAYIYYKALFRKIKSLPAETILQQRIRIPNINKLGLMFQCYIRSQFNIL</sequence>
<dbReference type="eggNOG" id="COG1562">
    <property type="taxonomic scope" value="Bacteria"/>
</dbReference>
<dbReference type="SFLD" id="SFLDG01018">
    <property type="entry name" value="Squalene/Phytoene_Synthase_Lik"/>
    <property type="match status" value="1"/>
</dbReference>
<dbReference type="OrthoDB" id="9787280at2"/>